<organism evidence="1 2">
    <name type="scientific">Leptospirillum ferrodiazotrophum</name>
    <dbReference type="NCBI Taxonomy" id="412449"/>
    <lineage>
        <taxon>Bacteria</taxon>
        <taxon>Pseudomonadati</taxon>
        <taxon>Nitrospirota</taxon>
        <taxon>Nitrospiria</taxon>
        <taxon>Nitrospirales</taxon>
        <taxon>Nitrospiraceae</taxon>
        <taxon>Leptospirillum</taxon>
    </lineage>
</organism>
<evidence type="ECO:0000313" key="2">
    <source>
        <dbReference type="Proteomes" id="UP000009374"/>
    </source>
</evidence>
<accession>C6HVH6</accession>
<gene>
    <name evidence="1" type="ORF">UBAL3_79160022</name>
</gene>
<dbReference type="InterPro" id="IPR027396">
    <property type="entry name" value="DsrEFH-like"/>
</dbReference>
<evidence type="ECO:0008006" key="3">
    <source>
        <dbReference type="Google" id="ProtNLM"/>
    </source>
</evidence>
<dbReference type="Gene3D" id="3.40.1260.10">
    <property type="entry name" value="DsrEFH-like"/>
    <property type="match status" value="1"/>
</dbReference>
<dbReference type="PANTHER" id="PTHR34655">
    <property type="entry name" value="CONSERVED WITHIN P. AEROPHILUM"/>
    <property type="match status" value="1"/>
</dbReference>
<dbReference type="EMBL" id="GG693863">
    <property type="protein sequence ID" value="EES53394.1"/>
    <property type="molecule type" value="Genomic_DNA"/>
</dbReference>
<evidence type="ECO:0000313" key="1">
    <source>
        <dbReference type="EMBL" id="EES53394.1"/>
    </source>
</evidence>
<reference evidence="1 2" key="1">
    <citation type="journal article" date="2009" name="Appl. Environ. Microbiol.">
        <title>Community genomic and proteomic analyses of chemoautotrophic iron-oxidizing "Leptospirillum rubarum" (Group II) and "Leptospirillum ferrodiazotrophum" (Group III) bacteria in acid mine drainage biofilms.</title>
        <authorList>
            <person name="Goltsman D.S."/>
            <person name="Denef V.J."/>
            <person name="Singer S.W."/>
            <person name="VerBerkmoes N.C."/>
            <person name="Lefsrud M."/>
            <person name="Mueller R.S."/>
            <person name="Dick G.J."/>
            <person name="Sun C.L."/>
            <person name="Wheeler K.E."/>
            <person name="Zemla A."/>
            <person name="Baker B.J."/>
            <person name="Hauser L."/>
            <person name="Land M."/>
            <person name="Shah M.B."/>
            <person name="Thelen M.P."/>
            <person name="Hettich R.L."/>
            <person name="Banfield J.F."/>
        </authorList>
    </citation>
    <scope>NUCLEOTIDE SEQUENCE [LARGE SCALE GENOMIC DNA]</scope>
</reference>
<name>C6HVH6_9BACT</name>
<protein>
    <recommendedName>
        <fullName evidence="3">Peroxiredoxin family protein</fullName>
    </recommendedName>
</protein>
<dbReference type="SUPFAM" id="SSF75169">
    <property type="entry name" value="DsrEFH-like"/>
    <property type="match status" value="1"/>
</dbReference>
<dbReference type="AlphaFoldDB" id="C6HVH6"/>
<proteinExistence type="predicted"/>
<sequence length="130" mass="14304">MEKVSFVLASDALEKLHAVGLMASVAAMSQMDVRVFVTMNAVTAFRKETIEKKSFRVEGEVGRRLLSKNAPMFYDLLSQGKMMGSLKVFACGMALDLLEEGLDHFHPVFDEVLGVAGFFQHAEGGQVLFV</sequence>
<dbReference type="Proteomes" id="UP000009374">
    <property type="component" value="Unassembled WGS sequence"/>
</dbReference>
<dbReference type="PANTHER" id="PTHR34655:SF1">
    <property type="match status" value="1"/>
</dbReference>
<keyword evidence="2" id="KW-1185">Reference proteome</keyword>